<reference evidence="2 3" key="1">
    <citation type="submission" date="2019-11" db="EMBL/GenBank/DDBJ databases">
        <title>Nocardia sp. nov. CT2-14 isolated from soil.</title>
        <authorList>
            <person name="Kanchanasin P."/>
            <person name="Tanasupawat S."/>
            <person name="Yuki M."/>
            <person name="Kudo T."/>
        </authorList>
    </citation>
    <scope>NUCLEOTIDE SEQUENCE [LARGE SCALE GENOMIC DNA]</scope>
    <source>
        <strain evidence="2 3">CT2-14</strain>
    </source>
</reference>
<evidence type="ECO:0000313" key="3">
    <source>
        <dbReference type="Proteomes" id="UP000432464"/>
    </source>
</evidence>
<proteinExistence type="predicted"/>
<dbReference type="Proteomes" id="UP000432464">
    <property type="component" value="Unassembled WGS sequence"/>
</dbReference>
<evidence type="ECO:0000313" key="2">
    <source>
        <dbReference type="EMBL" id="MTE13979.1"/>
    </source>
</evidence>
<feature type="domain" description="Pyridoxamine 5'-phosphate oxidase N-terminal" evidence="1">
    <location>
        <begin position="36"/>
        <end position="117"/>
    </location>
</feature>
<dbReference type="Pfam" id="PF01243">
    <property type="entry name" value="PNPOx_N"/>
    <property type="match status" value="1"/>
</dbReference>
<protein>
    <submittedName>
        <fullName evidence="2">Pyridoxamine 5'-phosphate oxidase family protein</fullName>
    </submittedName>
</protein>
<accession>A0A6I3L290</accession>
<sequence length="173" mass="18279">MIADPVSAQDLNIYGKAELPWDVVRKAMDAGIGLPETAGFLGTVSPSGKPSSAGIGCVESGGHIYFTSGPGTKKSRNLTGNPYCTLSFRFPEIDLVLSGEAHRVTDAGEIDRVTAVFREGGWPAERSGDAVTAPYSAQSAGPAPWHLYRFAPHTAVALALTDPHGATRWQFAH</sequence>
<dbReference type="AlphaFoldDB" id="A0A6I3L290"/>
<dbReference type="EMBL" id="WMBB01000006">
    <property type="protein sequence ID" value="MTE13979.1"/>
    <property type="molecule type" value="Genomic_DNA"/>
</dbReference>
<dbReference type="SUPFAM" id="SSF50475">
    <property type="entry name" value="FMN-binding split barrel"/>
    <property type="match status" value="1"/>
</dbReference>
<comment type="caution">
    <text evidence="2">The sequence shown here is derived from an EMBL/GenBank/DDBJ whole genome shotgun (WGS) entry which is preliminary data.</text>
</comment>
<evidence type="ECO:0000259" key="1">
    <source>
        <dbReference type="Pfam" id="PF01243"/>
    </source>
</evidence>
<dbReference type="InterPro" id="IPR012349">
    <property type="entry name" value="Split_barrel_FMN-bd"/>
</dbReference>
<dbReference type="Gene3D" id="2.30.110.10">
    <property type="entry name" value="Electron Transport, Fmn-binding Protein, Chain A"/>
    <property type="match status" value="1"/>
</dbReference>
<gene>
    <name evidence="2" type="ORF">GLP40_14530</name>
</gene>
<dbReference type="RefSeq" id="WP_154788418.1">
    <property type="nucleotide sequence ID" value="NZ_WMBB01000006.1"/>
</dbReference>
<dbReference type="InterPro" id="IPR011576">
    <property type="entry name" value="Pyridox_Oxase_N"/>
</dbReference>
<keyword evidence="3" id="KW-1185">Reference proteome</keyword>
<organism evidence="2 3">
    <name type="scientific">Nocardia aurantiaca</name>
    <dbReference type="NCBI Taxonomy" id="2675850"/>
    <lineage>
        <taxon>Bacteria</taxon>
        <taxon>Bacillati</taxon>
        <taxon>Actinomycetota</taxon>
        <taxon>Actinomycetes</taxon>
        <taxon>Mycobacteriales</taxon>
        <taxon>Nocardiaceae</taxon>
        <taxon>Nocardia</taxon>
    </lineage>
</organism>
<name>A0A6I3L290_9NOCA</name>